<dbReference type="Proteomes" id="UP000244060">
    <property type="component" value="Unassembled WGS sequence"/>
</dbReference>
<evidence type="ECO:0000259" key="5">
    <source>
        <dbReference type="SMART" id="SM00382"/>
    </source>
</evidence>
<dbReference type="Pfam" id="PF01695">
    <property type="entry name" value="IstB_IS21"/>
    <property type="match status" value="1"/>
</dbReference>
<name>A0A2T5JIA8_9RHOB</name>
<keyword evidence="2" id="KW-0547">Nucleotide-binding</keyword>
<dbReference type="GO" id="GO:0006260">
    <property type="term" value="P:DNA replication"/>
    <property type="evidence" value="ECO:0007669"/>
    <property type="project" value="TreeGrafter"/>
</dbReference>
<evidence type="ECO:0000313" key="6">
    <source>
        <dbReference type="EMBL" id="PTR05670.1"/>
    </source>
</evidence>
<evidence type="ECO:0000256" key="2">
    <source>
        <dbReference type="ARBA" id="ARBA00022741"/>
    </source>
</evidence>
<dbReference type="InterPro" id="IPR047661">
    <property type="entry name" value="IstB"/>
</dbReference>
<gene>
    <name evidence="6" type="ORF">C8J28_1603</name>
</gene>
<dbReference type="InterPro" id="IPR003593">
    <property type="entry name" value="AAA+_ATPase"/>
</dbReference>
<evidence type="ECO:0000256" key="1">
    <source>
        <dbReference type="ARBA" id="ARBA00008059"/>
    </source>
</evidence>
<dbReference type="RefSeq" id="WP_101339570.1">
    <property type="nucleotide sequence ID" value="NZ_CP090021.1"/>
</dbReference>
<accession>A0A2T5JIA8</accession>
<dbReference type="PANTHER" id="PTHR30050:SF4">
    <property type="entry name" value="ATP-BINDING PROTEIN RV3427C IN INSERTION SEQUENCE-RELATED"/>
    <property type="match status" value="1"/>
</dbReference>
<keyword evidence="3" id="KW-0067">ATP-binding</keyword>
<dbReference type="AlphaFoldDB" id="A0A2T5JIA8"/>
<comment type="caution">
    <text evidence="6">The sequence shown here is derived from an EMBL/GenBank/DDBJ whole genome shotgun (WGS) entry which is preliminary data.</text>
</comment>
<sequence>MTAAAPRPVDVHALPAMLTALRLPSIQRHWTMLADRADAEGWPASRFLAALAEVELADRDARRIQRHLQQSELPGGKTLATLDFKALPGVTRARIEALAAGDWVETGANLIAIGNSGAGKSHVLCAIGHALVEAGKRVLYTPTTDIVQRLQAARRDLVLEAALAKLDKFDLIILDDITYAQKDQAESSVLFELIARRYETRSLAIAANQPFSAWNRVFPDQAMTVAAIDRLVHHATILEMNGESFRRRAAARRRSSEPVAAPTASSDNIGVEATDNINDKLREISAE</sequence>
<evidence type="ECO:0000256" key="3">
    <source>
        <dbReference type="ARBA" id="ARBA00022840"/>
    </source>
</evidence>
<evidence type="ECO:0000256" key="4">
    <source>
        <dbReference type="SAM" id="MobiDB-lite"/>
    </source>
</evidence>
<proteinExistence type="inferred from homology"/>
<dbReference type="NCBIfam" id="NF038214">
    <property type="entry name" value="IS21_help_AAA"/>
    <property type="match status" value="1"/>
</dbReference>
<dbReference type="EMBL" id="QAOT01000060">
    <property type="protein sequence ID" value="PTR05670.1"/>
    <property type="molecule type" value="Genomic_DNA"/>
</dbReference>
<feature type="domain" description="AAA+ ATPase" evidence="5">
    <location>
        <begin position="106"/>
        <end position="238"/>
    </location>
</feature>
<keyword evidence="7" id="KW-1185">Reference proteome</keyword>
<reference evidence="6 7" key="1">
    <citation type="submission" date="2018-04" db="EMBL/GenBank/DDBJ databases">
        <title>Genomic Encyclopedia of Type Strains, Phase III (KMG-III): the genomes of soil and plant-associated and newly described type strains.</title>
        <authorList>
            <person name="Whitman W."/>
        </authorList>
    </citation>
    <scope>NUCLEOTIDE SEQUENCE [LARGE SCALE GENOMIC DNA]</scope>
    <source>
        <strain evidence="6 7">KA25</strain>
    </source>
</reference>
<dbReference type="InterPro" id="IPR028350">
    <property type="entry name" value="DNAC/IstB-like"/>
</dbReference>
<evidence type="ECO:0000313" key="7">
    <source>
        <dbReference type="Proteomes" id="UP000244060"/>
    </source>
</evidence>
<dbReference type="SMART" id="SM00382">
    <property type="entry name" value="AAA"/>
    <property type="match status" value="1"/>
</dbReference>
<dbReference type="PIRSF" id="PIRSF003073">
    <property type="entry name" value="DNAC_TnpB_IstB"/>
    <property type="match status" value="1"/>
</dbReference>
<dbReference type="OrthoDB" id="8150723at2"/>
<protein>
    <submittedName>
        <fullName evidence="6">DNA replication protein DnaC</fullName>
    </submittedName>
</protein>
<comment type="similarity">
    <text evidence="1">Belongs to the IS21/IS1162 putative ATP-binding protein family.</text>
</comment>
<dbReference type="InterPro" id="IPR002611">
    <property type="entry name" value="IstB_ATP-bd"/>
</dbReference>
<dbReference type="CDD" id="cd00009">
    <property type="entry name" value="AAA"/>
    <property type="match status" value="1"/>
</dbReference>
<dbReference type="PANTHER" id="PTHR30050">
    <property type="entry name" value="CHROMOSOMAL REPLICATION INITIATOR PROTEIN DNAA"/>
    <property type="match status" value="1"/>
</dbReference>
<dbReference type="GO" id="GO:0005524">
    <property type="term" value="F:ATP binding"/>
    <property type="evidence" value="ECO:0007669"/>
    <property type="project" value="UniProtKB-KW"/>
</dbReference>
<dbReference type="NCBIfam" id="NF006038">
    <property type="entry name" value="PRK08181.1"/>
    <property type="match status" value="1"/>
</dbReference>
<dbReference type="InterPro" id="IPR027417">
    <property type="entry name" value="P-loop_NTPase"/>
</dbReference>
<organism evidence="6 7">
    <name type="scientific">Cereibacter azotoformans</name>
    <dbReference type="NCBI Taxonomy" id="43057"/>
    <lineage>
        <taxon>Bacteria</taxon>
        <taxon>Pseudomonadati</taxon>
        <taxon>Pseudomonadota</taxon>
        <taxon>Alphaproteobacteria</taxon>
        <taxon>Rhodobacterales</taxon>
        <taxon>Paracoccaceae</taxon>
        <taxon>Cereibacter</taxon>
    </lineage>
</organism>
<dbReference type="SUPFAM" id="SSF52540">
    <property type="entry name" value="P-loop containing nucleoside triphosphate hydrolases"/>
    <property type="match status" value="1"/>
</dbReference>
<feature type="region of interest" description="Disordered" evidence="4">
    <location>
        <begin position="252"/>
        <end position="272"/>
    </location>
</feature>
<dbReference type="Gene3D" id="3.40.50.300">
    <property type="entry name" value="P-loop containing nucleotide triphosphate hydrolases"/>
    <property type="match status" value="1"/>
</dbReference>